<dbReference type="OrthoDB" id="10623485at2759"/>
<sequence length="386" mass="41165">MKLEARAQNQSLALSYGPEEERAALERAMIQSALNPQANLDAKERVDMVHKLTVITKPQLLVWSRALMHGAEGVDFNTHPRGEFPSNPIKARQASGIVSPQGGTLSPKAIPTRDADSFSGDSGMEDKYPSNTGALDDAELSDYEALFAASELPNILATKPAGSAPKTPATNPNPSAKHPKSAGIITKTTAVASTSTSNKSKTSKTPGNTSKGQPSSKKNPLCSDSNVNNQHSPLAGPQRPESKKSSAHHPVGDDLLYSFASSIGRVDSPKVPMDTTSTFQPLNEKGLALSLREFLGLIGFDAGNRVIWALFDLNHIHHWGFFRRATVNQLRRRGFPFPIAGQLINGARAVEHQFVQAGSPLAKTLANIGASSPAPEAVRVPCSPGY</sequence>
<gene>
    <name evidence="2" type="ORF">PCANC_04922</name>
</gene>
<accession>A0A2N5VWM6</accession>
<feature type="compositionally biased region" description="Polar residues" evidence="1">
    <location>
        <begin position="213"/>
        <end position="232"/>
    </location>
</feature>
<evidence type="ECO:0000256" key="1">
    <source>
        <dbReference type="SAM" id="MobiDB-lite"/>
    </source>
</evidence>
<name>A0A2N5VWM6_9BASI</name>
<evidence type="ECO:0000313" key="3">
    <source>
        <dbReference type="Proteomes" id="UP000235388"/>
    </source>
</evidence>
<feature type="compositionally biased region" description="Low complexity" evidence="1">
    <location>
        <begin position="186"/>
        <end position="212"/>
    </location>
</feature>
<evidence type="ECO:0000313" key="2">
    <source>
        <dbReference type="EMBL" id="PLW54362.1"/>
    </source>
</evidence>
<organism evidence="2 3">
    <name type="scientific">Puccinia coronata f. sp. avenae</name>
    <dbReference type="NCBI Taxonomy" id="200324"/>
    <lineage>
        <taxon>Eukaryota</taxon>
        <taxon>Fungi</taxon>
        <taxon>Dikarya</taxon>
        <taxon>Basidiomycota</taxon>
        <taxon>Pucciniomycotina</taxon>
        <taxon>Pucciniomycetes</taxon>
        <taxon>Pucciniales</taxon>
        <taxon>Pucciniaceae</taxon>
        <taxon>Puccinia</taxon>
    </lineage>
</organism>
<feature type="region of interest" description="Disordered" evidence="1">
    <location>
        <begin position="158"/>
        <end position="250"/>
    </location>
</feature>
<dbReference type="Proteomes" id="UP000235388">
    <property type="component" value="Unassembled WGS sequence"/>
</dbReference>
<dbReference type="EMBL" id="PGCJ01000047">
    <property type="protein sequence ID" value="PLW54362.1"/>
    <property type="molecule type" value="Genomic_DNA"/>
</dbReference>
<comment type="caution">
    <text evidence="2">The sequence shown here is derived from an EMBL/GenBank/DDBJ whole genome shotgun (WGS) entry which is preliminary data.</text>
</comment>
<dbReference type="AlphaFoldDB" id="A0A2N5VWM6"/>
<feature type="region of interest" description="Disordered" evidence="1">
    <location>
        <begin position="95"/>
        <end position="135"/>
    </location>
</feature>
<proteinExistence type="predicted"/>
<protein>
    <submittedName>
        <fullName evidence="2">Uncharacterized protein</fullName>
    </submittedName>
</protein>
<reference evidence="2 3" key="1">
    <citation type="submission" date="2017-11" db="EMBL/GenBank/DDBJ databases">
        <title>De novo assembly and phasing of dikaryotic genomes from two isolates of Puccinia coronata f. sp. avenae, the causal agent of oat crown rust.</title>
        <authorList>
            <person name="Miller M.E."/>
            <person name="Zhang Y."/>
            <person name="Omidvar V."/>
            <person name="Sperschneider J."/>
            <person name="Schwessinger B."/>
            <person name="Raley C."/>
            <person name="Palmer J.M."/>
            <person name="Garnica D."/>
            <person name="Upadhyaya N."/>
            <person name="Rathjen J."/>
            <person name="Taylor J.M."/>
            <person name="Park R.F."/>
            <person name="Dodds P.N."/>
            <person name="Hirsch C.D."/>
            <person name="Kianian S.F."/>
            <person name="Figueroa M."/>
        </authorList>
    </citation>
    <scope>NUCLEOTIDE SEQUENCE [LARGE SCALE GENOMIC DNA]</scope>
    <source>
        <strain evidence="2">12NC29</strain>
    </source>
</reference>
<keyword evidence="3" id="KW-1185">Reference proteome</keyword>